<evidence type="ECO:0000256" key="1">
    <source>
        <dbReference type="SAM" id="Phobius"/>
    </source>
</evidence>
<keyword evidence="3" id="KW-1185">Reference proteome</keyword>
<keyword evidence="1" id="KW-0472">Membrane</keyword>
<protein>
    <recommendedName>
        <fullName evidence="4">Integral membrane protein</fullName>
    </recommendedName>
</protein>
<feature type="transmembrane region" description="Helical" evidence="1">
    <location>
        <begin position="151"/>
        <end position="176"/>
    </location>
</feature>
<dbReference type="RefSeq" id="WP_380121963.1">
    <property type="nucleotide sequence ID" value="NZ_JBHSIU010000046.1"/>
</dbReference>
<keyword evidence="1" id="KW-1133">Transmembrane helix</keyword>
<reference evidence="3" key="1">
    <citation type="journal article" date="2019" name="Int. J. Syst. Evol. Microbiol.">
        <title>The Global Catalogue of Microorganisms (GCM) 10K type strain sequencing project: providing services to taxonomists for standard genome sequencing and annotation.</title>
        <authorList>
            <consortium name="The Broad Institute Genomics Platform"/>
            <consortium name="The Broad Institute Genome Sequencing Center for Infectious Disease"/>
            <person name="Wu L."/>
            <person name="Ma J."/>
        </authorList>
    </citation>
    <scope>NUCLEOTIDE SEQUENCE [LARGE SCALE GENOMIC DNA]</scope>
    <source>
        <strain evidence="3">CGMCC 4.7152</strain>
    </source>
</reference>
<evidence type="ECO:0008006" key="4">
    <source>
        <dbReference type="Google" id="ProtNLM"/>
    </source>
</evidence>
<feature type="transmembrane region" description="Helical" evidence="1">
    <location>
        <begin position="182"/>
        <end position="203"/>
    </location>
</feature>
<feature type="transmembrane region" description="Helical" evidence="1">
    <location>
        <begin position="89"/>
        <end position="109"/>
    </location>
</feature>
<evidence type="ECO:0000313" key="3">
    <source>
        <dbReference type="Proteomes" id="UP001595912"/>
    </source>
</evidence>
<keyword evidence="1" id="KW-0812">Transmembrane</keyword>
<feature type="transmembrane region" description="Helical" evidence="1">
    <location>
        <begin position="115"/>
        <end position="139"/>
    </location>
</feature>
<organism evidence="2 3">
    <name type="scientific">Dactylosporangium cerinum</name>
    <dbReference type="NCBI Taxonomy" id="1434730"/>
    <lineage>
        <taxon>Bacteria</taxon>
        <taxon>Bacillati</taxon>
        <taxon>Actinomycetota</taxon>
        <taxon>Actinomycetes</taxon>
        <taxon>Micromonosporales</taxon>
        <taxon>Micromonosporaceae</taxon>
        <taxon>Dactylosporangium</taxon>
    </lineage>
</organism>
<proteinExistence type="predicted"/>
<feature type="transmembrane region" description="Helical" evidence="1">
    <location>
        <begin position="29"/>
        <end position="47"/>
    </location>
</feature>
<feature type="transmembrane region" description="Helical" evidence="1">
    <location>
        <begin position="53"/>
        <end position="77"/>
    </location>
</feature>
<accession>A0ABV9W5L1</accession>
<dbReference type="Proteomes" id="UP001595912">
    <property type="component" value="Unassembled WGS sequence"/>
</dbReference>
<sequence>MTTALAPSTVPGLATRAAVLCWHELPRSLAAGGAWLAATVPLLLAALAGAPGWILALAAVPPALVLTGLAAFAATVARGDGPRLALLRRVDAVLALLLAAGAGLATLGLTAGGPAALAGGAGGAVLLLVAPYALAYGALRDRRGLAALRGGAILVAFRPAWAFALVVLVGAGGLLAVASAGILAVVVLPLLLAVASAMTAALLDEIDALQGRA</sequence>
<evidence type="ECO:0000313" key="2">
    <source>
        <dbReference type="EMBL" id="MFC5003185.1"/>
    </source>
</evidence>
<comment type="caution">
    <text evidence="2">The sequence shown here is derived from an EMBL/GenBank/DDBJ whole genome shotgun (WGS) entry which is preliminary data.</text>
</comment>
<dbReference type="EMBL" id="JBHSIU010000046">
    <property type="protein sequence ID" value="MFC5003185.1"/>
    <property type="molecule type" value="Genomic_DNA"/>
</dbReference>
<name>A0ABV9W5L1_9ACTN</name>
<gene>
    <name evidence="2" type="ORF">ACFPIJ_35815</name>
</gene>